<protein>
    <submittedName>
        <fullName evidence="1">Uncharacterized protein</fullName>
    </submittedName>
</protein>
<dbReference type="EMBL" id="BPWL01000006">
    <property type="protein sequence ID" value="GJJ10957.1"/>
    <property type="molecule type" value="Genomic_DNA"/>
</dbReference>
<evidence type="ECO:0000313" key="1">
    <source>
        <dbReference type="EMBL" id="GJJ10957.1"/>
    </source>
</evidence>
<name>A0AAV5AB81_9AGAM</name>
<proteinExistence type="predicted"/>
<reference evidence="1" key="1">
    <citation type="submission" date="2021-10" db="EMBL/GenBank/DDBJ databases">
        <title>De novo Genome Assembly of Clathrus columnatus (Basidiomycota, Fungi) Using Illumina and Nanopore Sequence Data.</title>
        <authorList>
            <person name="Ogiso-Tanaka E."/>
            <person name="Itagaki H."/>
            <person name="Hosoya T."/>
            <person name="Hosaka K."/>
        </authorList>
    </citation>
    <scope>NUCLEOTIDE SEQUENCE</scope>
    <source>
        <strain evidence="1">MO-923</strain>
    </source>
</reference>
<dbReference type="AlphaFoldDB" id="A0AAV5AB81"/>
<evidence type="ECO:0000313" key="2">
    <source>
        <dbReference type="Proteomes" id="UP001050691"/>
    </source>
</evidence>
<dbReference type="Proteomes" id="UP001050691">
    <property type="component" value="Unassembled WGS sequence"/>
</dbReference>
<keyword evidence="2" id="KW-1185">Reference proteome</keyword>
<comment type="caution">
    <text evidence="1">The sequence shown here is derived from an EMBL/GenBank/DDBJ whole genome shotgun (WGS) entry which is preliminary data.</text>
</comment>
<organism evidence="1 2">
    <name type="scientific">Clathrus columnatus</name>
    <dbReference type="NCBI Taxonomy" id="1419009"/>
    <lineage>
        <taxon>Eukaryota</taxon>
        <taxon>Fungi</taxon>
        <taxon>Dikarya</taxon>
        <taxon>Basidiomycota</taxon>
        <taxon>Agaricomycotina</taxon>
        <taxon>Agaricomycetes</taxon>
        <taxon>Phallomycetidae</taxon>
        <taxon>Phallales</taxon>
        <taxon>Clathraceae</taxon>
        <taxon>Clathrus</taxon>
    </lineage>
</organism>
<accession>A0AAV5AB81</accession>
<gene>
    <name evidence="1" type="ORF">Clacol_005186</name>
</gene>
<sequence>MLYARAARRNSNTHPVGKSTVQVQFAPRTIDIPNQLYDRRCEGCHWQKLFCKAYKFNADPTSITFWCPLIRLSDEATDAEWQQFFDDSKRSRVSFTRSFRFRLDNFEITDINHVIITTKEHDEEAHIVSSLQTSILISST</sequence>